<evidence type="ECO:0000313" key="1">
    <source>
        <dbReference type="EMBL" id="KKZ68265.1"/>
    </source>
</evidence>
<dbReference type="EMBL" id="LCZI01000132">
    <property type="protein sequence ID" value="KKZ68265.1"/>
    <property type="molecule type" value="Genomic_DNA"/>
</dbReference>
<dbReference type="VEuPathDB" id="FungiDB:EMCG_06088"/>
<reference evidence="2" key="1">
    <citation type="journal article" date="2015" name="PLoS Genet.">
        <title>The dynamic genome and transcriptome of the human fungal pathogen Blastomyces and close relative Emmonsia.</title>
        <authorList>
            <person name="Munoz J.F."/>
            <person name="Gauthier G.M."/>
            <person name="Desjardins C.A."/>
            <person name="Gallo J.E."/>
            <person name="Holder J."/>
            <person name="Sullivan T.D."/>
            <person name="Marty A.J."/>
            <person name="Carmen J.C."/>
            <person name="Chen Z."/>
            <person name="Ding L."/>
            <person name="Gujja S."/>
            <person name="Magrini V."/>
            <person name="Misas E."/>
            <person name="Mitreva M."/>
            <person name="Priest M."/>
            <person name="Saif S."/>
            <person name="Whiston E.A."/>
            <person name="Young S."/>
            <person name="Zeng Q."/>
            <person name="Goldman W.E."/>
            <person name="Mardis E.R."/>
            <person name="Taylor J.W."/>
            <person name="McEwen J.G."/>
            <person name="Clay O.K."/>
            <person name="Klein B.S."/>
            <person name="Cuomo C.A."/>
        </authorList>
    </citation>
    <scope>NUCLEOTIDE SEQUENCE [LARGE SCALE GENOMIC DNA]</scope>
    <source>
        <strain evidence="2">UAMH 3008</strain>
    </source>
</reference>
<dbReference type="AlphaFoldDB" id="A0A0G2IDB5"/>
<feature type="non-terminal residue" evidence="1">
    <location>
        <position position="1"/>
    </location>
</feature>
<name>A0A0G2IDB5_9EURO</name>
<comment type="caution">
    <text evidence="1">The sequence shown here is derived from an EMBL/GenBank/DDBJ whole genome shotgun (WGS) entry which is preliminary data.</text>
</comment>
<organism evidence="1 2">
    <name type="scientific">[Emmonsia] crescens</name>
    <dbReference type="NCBI Taxonomy" id="73230"/>
    <lineage>
        <taxon>Eukaryota</taxon>
        <taxon>Fungi</taxon>
        <taxon>Dikarya</taxon>
        <taxon>Ascomycota</taxon>
        <taxon>Pezizomycotina</taxon>
        <taxon>Eurotiomycetes</taxon>
        <taxon>Eurotiomycetidae</taxon>
        <taxon>Onygenales</taxon>
        <taxon>Ajellomycetaceae</taxon>
        <taxon>Emergomyces</taxon>
    </lineage>
</organism>
<accession>A0A0G2IDB5</accession>
<dbReference type="Proteomes" id="UP000034164">
    <property type="component" value="Unassembled WGS sequence"/>
</dbReference>
<gene>
    <name evidence="1" type="ORF">EMCG_06088</name>
</gene>
<protein>
    <submittedName>
        <fullName evidence="1">Uncharacterized protein</fullName>
    </submittedName>
</protein>
<dbReference type="OrthoDB" id="4189818at2759"/>
<evidence type="ECO:0000313" key="2">
    <source>
        <dbReference type="Proteomes" id="UP000034164"/>
    </source>
</evidence>
<proteinExistence type="predicted"/>
<sequence length="54" mass="6459">YKHVQEYTVSYKVSNFVNLDKLDIFSDLESSLKSECSEYATEKNERLYNIKFNQ</sequence>